<evidence type="ECO:0000313" key="3">
    <source>
        <dbReference type="Proteomes" id="UP000030151"/>
    </source>
</evidence>
<feature type="region of interest" description="Disordered" evidence="1">
    <location>
        <begin position="1"/>
        <end position="59"/>
    </location>
</feature>
<dbReference type="HOGENOM" id="CLU_054780_0_0_1"/>
<feature type="compositionally biased region" description="Polar residues" evidence="1">
    <location>
        <begin position="187"/>
        <end position="199"/>
    </location>
</feature>
<evidence type="ECO:0000256" key="1">
    <source>
        <dbReference type="SAM" id="MobiDB-lite"/>
    </source>
</evidence>
<gene>
    <name evidence="2" type="ORF">X797_004079</name>
</gene>
<reference evidence="2 3" key="1">
    <citation type="submission" date="2014-02" db="EMBL/GenBank/DDBJ databases">
        <title>The genome sequence of the entomopathogenic fungus Metarhizium robertsii ARSEF 2575.</title>
        <authorList>
            <person name="Giuliano Garisto Donzelli B."/>
            <person name="Roe B.A."/>
            <person name="Macmil S.L."/>
            <person name="Krasnoff S.B."/>
            <person name="Gibson D.M."/>
        </authorList>
    </citation>
    <scope>NUCLEOTIDE SEQUENCE [LARGE SCALE GENOMIC DNA]</scope>
    <source>
        <strain evidence="2 3">ARSEF 2575</strain>
    </source>
</reference>
<dbReference type="EMBL" id="JELW01000004">
    <property type="protein sequence ID" value="EXV02956.1"/>
    <property type="molecule type" value="Genomic_DNA"/>
</dbReference>
<feature type="compositionally biased region" description="Polar residues" evidence="1">
    <location>
        <begin position="40"/>
        <end position="50"/>
    </location>
</feature>
<feature type="region of interest" description="Disordered" evidence="1">
    <location>
        <begin position="150"/>
        <end position="232"/>
    </location>
</feature>
<proteinExistence type="predicted"/>
<dbReference type="Proteomes" id="UP000030151">
    <property type="component" value="Unassembled WGS sequence"/>
</dbReference>
<name>A0A0A1V033_9HYPO</name>
<protein>
    <submittedName>
        <fullName evidence="2">Uncharacterized protein</fullName>
    </submittedName>
</protein>
<sequence>MPIRNPFARRTGTAAAHDENLHPERQDPYLGFERVDTVGSKASSALSIRSTRSHDTGEYKMSVVNDSGVYLPPSPTEDKGQWPRKYLSSRASTETGSSLGDIEHFPISRESFDSYRRSFDITARSPVISHDGLGRQSLDSARFRRLPRSAIDRQFEREPPTAEEGFEDVGLDDYKQQPRKRGFFSKLTESQDSNGQPTVSRFLMPGRKRGQSGQGSELGTMDFPKLSDETRN</sequence>
<dbReference type="eggNOG" id="ENOG502SNMS">
    <property type="taxonomic scope" value="Eukaryota"/>
</dbReference>
<dbReference type="AlphaFoldDB" id="A0A0A1V033"/>
<feature type="compositionally biased region" description="Basic and acidic residues" evidence="1">
    <location>
        <begin position="150"/>
        <end position="160"/>
    </location>
</feature>
<dbReference type="OrthoDB" id="5397330at2759"/>
<feature type="compositionally biased region" description="Basic and acidic residues" evidence="1">
    <location>
        <begin position="16"/>
        <end position="27"/>
    </location>
</feature>
<accession>A0A0A1V033</accession>
<organism evidence="2 3">
    <name type="scientific">Metarhizium robertsii</name>
    <dbReference type="NCBI Taxonomy" id="568076"/>
    <lineage>
        <taxon>Eukaryota</taxon>
        <taxon>Fungi</taxon>
        <taxon>Dikarya</taxon>
        <taxon>Ascomycota</taxon>
        <taxon>Pezizomycotina</taxon>
        <taxon>Sordariomycetes</taxon>
        <taxon>Hypocreomycetidae</taxon>
        <taxon>Hypocreales</taxon>
        <taxon>Clavicipitaceae</taxon>
        <taxon>Metarhizium</taxon>
    </lineage>
</organism>
<evidence type="ECO:0000313" key="2">
    <source>
        <dbReference type="EMBL" id="EXV02956.1"/>
    </source>
</evidence>
<comment type="caution">
    <text evidence="2">The sequence shown here is derived from an EMBL/GenBank/DDBJ whole genome shotgun (WGS) entry which is preliminary data.</text>
</comment>